<name>A0AAF0TEY6_SOLVR</name>
<evidence type="ECO:0000256" key="1">
    <source>
        <dbReference type="SAM" id="Phobius"/>
    </source>
</evidence>
<feature type="transmembrane region" description="Helical" evidence="1">
    <location>
        <begin position="126"/>
        <end position="153"/>
    </location>
</feature>
<keyword evidence="3" id="KW-1185">Reference proteome</keyword>
<dbReference type="AlphaFoldDB" id="A0AAF0TEY6"/>
<keyword evidence="1" id="KW-1133">Transmembrane helix</keyword>
<dbReference type="InterPro" id="IPR040411">
    <property type="entry name" value="At5g23160-like"/>
</dbReference>
<sequence>MALTQKSCFFLSCFGFSDHEKDKVKSVKIKRKNSSCFSFIKFHRKKWSSAKTVSINKNREEIHVFKSRQLPTSTTLYVLVTDNSKAKMMVEKCKKWEYSSCKKGLLRSFTSGEDKHDTSNVIWRSILMVTLITMLFWGKFCAILCTSSCLYFLPTMKSTYHGT</sequence>
<dbReference type="Proteomes" id="UP001234989">
    <property type="component" value="Chromosome 2"/>
</dbReference>
<protein>
    <submittedName>
        <fullName evidence="2">Uncharacterized protein</fullName>
    </submittedName>
</protein>
<accession>A0AAF0TEY6</accession>
<keyword evidence="1" id="KW-0472">Membrane</keyword>
<reference evidence="2" key="1">
    <citation type="submission" date="2023-08" db="EMBL/GenBank/DDBJ databases">
        <title>A de novo genome assembly of Solanum verrucosum Schlechtendal, a Mexican diploid species geographically isolated from the other diploid A-genome species in potato relatives.</title>
        <authorList>
            <person name="Hosaka K."/>
        </authorList>
    </citation>
    <scope>NUCLEOTIDE SEQUENCE</scope>
    <source>
        <tissue evidence="2">Young leaves</tissue>
    </source>
</reference>
<evidence type="ECO:0000313" key="2">
    <source>
        <dbReference type="EMBL" id="WMV13928.1"/>
    </source>
</evidence>
<organism evidence="2 3">
    <name type="scientific">Solanum verrucosum</name>
    <dbReference type="NCBI Taxonomy" id="315347"/>
    <lineage>
        <taxon>Eukaryota</taxon>
        <taxon>Viridiplantae</taxon>
        <taxon>Streptophyta</taxon>
        <taxon>Embryophyta</taxon>
        <taxon>Tracheophyta</taxon>
        <taxon>Spermatophyta</taxon>
        <taxon>Magnoliopsida</taxon>
        <taxon>eudicotyledons</taxon>
        <taxon>Gunneridae</taxon>
        <taxon>Pentapetalae</taxon>
        <taxon>asterids</taxon>
        <taxon>lamiids</taxon>
        <taxon>Solanales</taxon>
        <taxon>Solanaceae</taxon>
        <taxon>Solanoideae</taxon>
        <taxon>Solaneae</taxon>
        <taxon>Solanum</taxon>
    </lineage>
</organism>
<evidence type="ECO:0000313" key="3">
    <source>
        <dbReference type="Proteomes" id="UP001234989"/>
    </source>
</evidence>
<gene>
    <name evidence="2" type="ORF">MTR67_007313</name>
</gene>
<proteinExistence type="predicted"/>
<dbReference type="EMBL" id="CP133613">
    <property type="protein sequence ID" value="WMV13928.1"/>
    <property type="molecule type" value="Genomic_DNA"/>
</dbReference>
<keyword evidence="1" id="KW-0812">Transmembrane</keyword>
<dbReference type="PANTHER" id="PTHR34379:SF6">
    <property type="entry name" value="PROTEIN 3F"/>
    <property type="match status" value="1"/>
</dbReference>
<dbReference type="PANTHER" id="PTHR34379">
    <property type="entry name" value="OS07G0553800 PROTEIN"/>
    <property type="match status" value="1"/>
</dbReference>